<dbReference type="CDD" id="cd00383">
    <property type="entry name" value="trans_reg_C"/>
    <property type="match status" value="1"/>
</dbReference>
<dbReference type="GO" id="GO:0000156">
    <property type="term" value="F:phosphorelay response regulator activity"/>
    <property type="evidence" value="ECO:0007669"/>
    <property type="project" value="TreeGrafter"/>
</dbReference>
<feature type="region of interest" description="Disordered" evidence="8">
    <location>
        <begin position="1"/>
        <end position="24"/>
    </location>
</feature>
<name>V4T8B0_9HYPH</name>
<dbReference type="eggNOG" id="COG0745">
    <property type="taxonomic scope" value="Bacteria"/>
</dbReference>
<dbReference type="Gene3D" id="3.40.50.2300">
    <property type="match status" value="1"/>
</dbReference>
<dbReference type="PANTHER" id="PTHR48111:SF76">
    <property type="entry name" value="TWO-COMPONENT RESPONSE REGULATOR"/>
    <property type="match status" value="1"/>
</dbReference>
<dbReference type="PATRIC" id="fig|631454.5.peg.3907"/>
<feature type="domain" description="Response regulatory" evidence="9">
    <location>
        <begin position="38"/>
        <end position="152"/>
    </location>
</feature>
<evidence type="ECO:0000256" key="7">
    <source>
        <dbReference type="PROSITE-ProRule" id="PRU01091"/>
    </source>
</evidence>
<keyword evidence="5" id="KW-0804">Transcription</keyword>
<feature type="domain" description="OmpR/PhoB-type" evidence="10">
    <location>
        <begin position="161"/>
        <end position="259"/>
    </location>
</feature>
<dbReference type="EMBL" id="AWXZ01000040">
    <property type="protein sequence ID" value="ESR22818.1"/>
    <property type="molecule type" value="Genomic_DNA"/>
</dbReference>
<dbReference type="GO" id="GO:0000976">
    <property type="term" value="F:transcription cis-regulatory region binding"/>
    <property type="evidence" value="ECO:0007669"/>
    <property type="project" value="TreeGrafter"/>
</dbReference>
<evidence type="ECO:0000313" key="12">
    <source>
        <dbReference type="Proteomes" id="UP000017819"/>
    </source>
</evidence>
<evidence type="ECO:0000256" key="4">
    <source>
        <dbReference type="ARBA" id="ARBA00023125"/>
    </source>
</evidence>
<evidence type="ECO:0000256" key="2">
    <source>
        <dbReference type="ARBA" id="ARBA00023012"/>
    </source>
</evidence>
<feature type="DNA-binding region" description="OmpR/PhoB-type" evidence="7">
    <location>
        <begin position="161"/>
        <end position="259"/>
    </location>
</feature>
<dbReference type="Proteomes" id="UP000017819">
    <property type="component" value="Unassembled WGS sequence"/>
</dbReference>
<comment type="caution">
    <text evidence="11">The sequence shown here is derived from an EMBL/GenBank/DDBJ whole genome shotgun (WGS) entry which is preliminary data.</text>
</comment>
<dbReference type="GO" id="GO:0032993">
    <property type="term" value="C:protein-DNA complex"/>
    <property type="evidence" value="ECO:0007669"/>
    <property type="project" value="TreeGrafter"/>
</dbReference>
<accession>V4T8B0</accession>
<evidence type="ECO:0000259" key="10">
    <source>
        <dbReference type="PROSITE" id="PS51755"/>
    </source>
</evidence>
<protein>
    <submittedName>
        <fullName evidence="11">Response regulator in two-component regulatory system with PhoQ</fullName>
    </submittedName>
</protein>
<dbReference type="InterPro" id="IPR001867">
    <property type="entry name" value="OmpR/PhoB-type_DNA-bd"/>
</dbReference>
<gene>
    <name evidence="11" type="ORF">N177_3955</name>
</gene>
<dbReference type="FunFam" id="1.10.10.10:FF:000005">
    <property type="entry name" value="Two-component system response regulator"/>
    <property type="match status" value="1"/>
</dbReference>
<sequence>MIWDERHSSPSTARPRTAGREDRPAVSAFDALRSEPMKILVIEDDRDAANYLLKGLREAGHAVDHASDGEEGLHLARQGIHDVLVIDRMLPKRDGLSVITELRKQDVDTPVLILSALGEVDDRVKGLRAGGDDYLAKPYAFNELLARTEALARRRSPSEGEMVLRVGDLVLDRLAHAVTRGGQSIPVQPREFRLLEYLMKHAGQVVTRTMLLENVWDYHFDPQTNVIDVHVSRLRAKIDKGFERPLLHTVRGAGYMIRDGAG</sequence>
<dbReference type="GO" id="GO:0006355">
    <property type="term" value="P:regulation of DNA-templated transcription"/>
    <property type="evidence" value="ECO:0007669"/>
    <property type="project" value="InterPro"/>
</dbReference>
<dbReference type="STRING" id="631454.N177_3955"/>
<dbReference type="InterPro" id="IPR011006">
    <property type="entry name" value="CheY-like_superfamily"/>
</dbReference>
<keyword evidence="1 6" id="KW-0597">Phosphoprotein</keyword>
<dbReference type="CDD" id="cd19935">
    <property type="entry name" value="REC_OmpR_CusR-like"/>
    <property type="match status" value="1"/>
</dbReference>
<dbReference type="SMART" id="SM00862">
    <property type="entry name" value="Trans_reg_C"/>
    <property type="match status" value="1"/>
</dbReference>
<dbReference type="PROSITE" id="PS50110">
    <property type="entry name" value="RESPONSE_REGULATORY"/>
    <property type="match status" value="1"/>
</dbReference>
<keyword evidence="2" id="KW-0902">Two-component regulatory system</keyword>
<dbReference type="Pfam" id="PF00072">
    <property type="entry name" value="Response_reg"/>
    <property type="match status" value="1"/>
</dbReference>
<proteinExistence type="predicted"/>
<dbReference type="Pfam" id="PF00486">
    <property type="entry name" value="Trans_reg_C"/>
    <property type="match status" value="1"/>
</dbReference>
<keyword evidence="4 7" id="KW-0238">DNA-binding</keyword>
<feature type="modified residue" description="4-aspartylphosphate" evidence="6">
    <location>
        <position position="87"/>
    </location>
</feature>
<evidence type="ECO:0000256" key="6">
    <source>
        <dbReference type="PROSITE-ProRule" id="PRU00169"/>
    </source>
</evidence>
<keyword evidence="3" id="KW-0805">Transcription regulation</keyword>
<dbReference type="Gene3D" id="1.10.10.10">
    <property type="entry name" value="Winged helix-like DNA-binding domain superfamily/Winged helix DNA-binding domain"/>
    <property type="match status" value="1"/>
</dbReference>
<dbReference type="InterPro" id="IPR039420">
    <property type="entry name" value="WalR-like"/>
</dbReference>
<dbReference type="InterPro" id="IPR036388">
    <property type="entry name" value="WH-like_DNA-bd_sf"/>
</dbReference>
<evidence type="ECO:0000256" key="8">
    <source>
        <dbReference type="SAM" id="MobiDB-lite"/>
    </source>
</evidence>
<keyword evidence="12" id="KW-1185">Reference proteome</keyword>
<evidence type="ECO:0000256" key="1">
    <source>
        <dbReference type="ARBA" id="ARBA00022553"/>
    </source>
</evidence>
<evidence type="ECO:0000256" key="5">
    <source>
        <dbReference type="ARBA" id="ARBA00023163"/>
    </source>
</evidence>
<evidence type="ECO:0000256" key="3">
    <source>
        <dbReference type="ARBA" id="ARBA00023015"/>
    </source>
</evidence>
<dbReference type="AlphaFoldDB" id="V4T8B0"/>
<reference evidence="11 12" key="1">
    <citation type="journal article" date="2014" name="Genome Announc.">
        <title>Draft Genome Sequence of Lutibaculum baratangense Strain AMV1T, Isolated from a Mud Volcano in Andamans, India.</title>
        <authorList>
            <person name="Singh A."/>
            <person name="Sreenivas A."/>
            <person name="Sathyanarayana Reddy G."/>
            <person name="Pinnaka A.K."/>
            <person name="Shivaji S."/>
        </authorList>
    </citation>
    <scope>NUCLEOTIDE SEQUENCE [LARGE SCALE GENOMIC DNA]</scope>
    <source>
        <strain evidence="11 12">AMV1</strain>
    </source>
</reference>
<dbReference type="SMART" id="SM00448">
    <property type="entry name" value="REC"/>
    <property type="match status" value="1"/>
</dbReference>
<evidence type="ECO:0000313" key="11">
    <source>
        <dbReference type="EMBL" id="ESR22818.1"/>
    </source>
</evidence>
<organism evidence="11 12">
    <name type="scientific">Lutibaculum baratangense AMV1</name>
    <dbReference type="NCBI Taxonomy" id="631454"/>
    <lineage>
        <taxon>Bacteria</taxon>
        <taxon>Pseudomonadati</taxon>
        <taxon>Pseudomonadota</taxon>
        <taxon>Alphaproteobacteria</taxon>
        <taxon>Hyphomicrobiales</taxon>
        <taxon>Tepidamorphaceae</taxon>
        <taxon>Lutibaculum</taxon>
    </lineage>
</organism>
<dbReference type="PANTHER" id="PTHR48111">
    <property type="entry name" value="REGULATOR OF RPOS"/>
    <property type="match status" value="1"/>
</dbReference>
<dbReference type="GO" id="GO:0005829">
    <property type="term" value="C:cytosol"/>
    <property type="evidence" value="ECO:0007669"/>
    <property type="project" value="TreeGrafter"/>
</dbReference>
<evidence type="ECO:0000259" key="9">
    <source>
        <dbReference type="PROSITE" id="PS50110"/>
    </source>
</evidence>
<dbReference type="PROSITE" id="PS51755">
    <property type="entry name" value="OMPR_PHOB"/>
    <property type="match status" value="1"/>
</dbReference>
<dbReference type="SUPFAM" id="SSF52172">
    <property type="entry name" value="CheY-like"/>
    <property type="match status" value="1"/>
</dbReference>
<dbReference type="InterPro" id="IPR001789">
    <property type="entry name" value="Sig_transdc_resp-reg_receiver"/>
</dbReference>